<keyword evidence="8 10" id="KW-0503">Monooxygenase</keyword>
<dbReference type="PROSITE" id="PS00086">
    <property type="entry name" value="CYTOCHROME_P450"/>
    <property type="match status" value="1"/>
</dbReference>
<evidence type="ECO:0000256" key="6">
    <source>
        <dbReference type="ARBA" id="ARBA00023002"/>
    </source>
</evidence>
<evidence type="ECO:0000313" key="11">
    <source>
        <dbReference type="EMBL" id="KIM37607.1"/>
    </source>
</evidence>
<dbReference type="InterPro" id="IPR001128">
    <property type="entry name" value="Cyt_P450"/>
</dbReference>
<evidence type="ECO:0000256" key="10">
    <source>
        <dbReference type="RuleBase" id="RU000461"/>
    </source>
</evidence>
<dbReference type="PANTHER" id="PTHR46300">
    <property type="entry name" value="P450, PUTATIVE (EUROFUNG)-RELATED-RELATED"/>
    <property type="match status" value="1"/>
</dbReference>
<comment type="cofactor">
    <cofactor evidence="1 9">
        <name>heme</name>
        <dbReference type="ChEBI" id="CHEBI:30413"/>
    </cofactor>
</comment>
<name>A0A0C2Y9B6_HEBCY</name>
<dbReference type="InterPro" id="IPR002401">
    <property type="entry name" value="Cyt_P450_E_grp-I"/>
</dbReference>
<dbReference type="Gene3D" id="1.10.630.10">
    <property type="entry name" value="Cytochrome P450"/>
    <property type="match status" value="1"/>
</dbReference>
<dbReference type="EMBL" id="KN831796">
    <property type="protein sequence ID" value="KIM37607.1"/>
    <property type="molecule type" value="Genomic_DNA"/>
</dbReference>
<evidence type="ECO:0000256" key="2">
    <source>
        <dbReference type="ARBA" id="ARBA00005179"/>
    </source>
</evidence>
<dbReference type="AlphaFoldDB" id="A0A0C2Y9B6"/>
<gene>
    <name evidence="11" type="ORF">M413DRAFT_258291</name>
</gene>
<evidence type="ECO:0000256" key="4">
    <source>
        <dbReference type="ARBA" id="ARBA00022617"/>
    </source>
</evidence>
<keyword evidence="12" id="KW-1185">Reference proteome</keyword>
<sequence length="431" mass="47851">MIIVNSATIMDELDKKGAIYSDRPVLEMGGELVGYSQTLVLIAYGARFRTYRKHFSRYLGSPKPIQQLYPLVERESRRFLKRTLANHQDVLPHLRKLAGGIILRLTYGYEVQDGEDPFVNLIEHANDNFNAATVPGAFPVDFFPAMKKLPQWLPGMGFMKLAAEWAKDTARMVEVPYNYTKQQMAAGTAVPSFVSTSLEDESSLSADDIRDLRFAASSMYGGGADTTVSAEYAFYLAMVLYPEVQKKAQAELDAVVGNGRLPNFNDQPQLPYINAIVTEVLRWNSVAPTGVPHTAIEDGFVAGYFVPKGSLILANLWNMLHNPDVYPDPFTFDPERHIASPGKEAQQDPRKICFGYGRRICPGMHLAEASLYSCVSMSLAVFDIEKAVENGVPITPVHENTSGIISYPKPFKCVIKPRSEKAVSLIAEELL</sequence>
<evidence type="ECO:0000256" key="5">
    <source>
        <dbReference type="ARBA" id="ARBA00022723"/>
    </source>
</evidence>
<dbReference type="InterPro" id="IPR017972">
    <property type="entry name" value="Cyt_P450_CS"/>
</dbReference>
<dbReference type="Pfam" id="PF00067">
    <property type="entry name" value="p450"/>
    <property type="match status" value="1"/>
</dbReference>
<keyword evidence="4 9" id="KW-0349">Heme</keyword>
<dbReference type="SUPFAM" id="SSF48264">
    <property type="entry name" value="Cytochrome P450"/>
    <property type="match status" value="1"/>
</dbReference>
<feature type="binding site" description="axial binding residue" evidence="9">
    <location>
        <position position="361"/>
    </location>
    <ligand>
        <name>heme</name>
        <dbReference type="ChEBI" id="CHEBI:30413"/>
    </ligand>
    <ligandPart>
        <name>Fe</name>
        <dbReference type="ChEBI" id="CHEBI:18248"/>
    </ligandPart>
</feature>
<keyword evidence="6 10" id="KW-0560">Oxidoreductase</keyword>
<dbReference type="STRING" id="686832.A0A0C2Y9B6"/>
<organism evidence="11 12">
    <name type="scientific">Hebeloma cylindrosporum</name>
    <dbReference type="NCBI Taxonomy" id="76867"/>
    <lineage>
        <taxon>Eukaryota</taxon>
        <taxon>Fungi</taxon>
        <taxon>Dikarya</taxon>
        <taxon>Basidiomycota</taxon>
        <taxon>Agaricomycotina</taxon>
        <taxon>Agaricomycetes</taxon>
        <taxon>Agaricomycetidae</taxon>
        <taxon>Agaricales</taxon>
        <taxon>Agaricineae</taxon>
        <taxon>Hymenogastraceae</taxon>
        <taxon>Hebeloma</taxon>
    </lineage>
</organism>
<evidence type="ECO:0000256" key="1">
    <source>
        <dbReference type="ARBA" id="ARBA00001971"/>
    </source>
</evidence>
<reference evidence="12" key="2">
    <citation type="submission" date="2015-01" db="EMBL/GenBank/DDBJ databases">
        <title>Evolutionary Origins and Diversification of the Mycorrhizal Mutualists.</title>
        <authorList>
            <consortium name="DOE Joint Genome Institute"/>
            <consortium name="Mycorrhizal Genomics Consortium"/>
            <person name="Kohler A."/>
            <person name="Kuo A."/>
            <person name="Nagy L.G."/>
            <person name="Floudas D."/>
            <person name="Copeland A."/>
            <person name="Barry K.W."/>
            <person name="Cichocki N."/>
            <person name="Veneault-Fourrey C."/>
            <person name="LaButti K."/>
            <person name="Lindquist E.A."/>
            <person name="Lipzen A."/>
            <person name="Lundell T."/>
            <person name="Morin E."/>
            <person name="Murat C."/>
            <person name="Riley R."/>
            <person name="Ohm R."/>
            <person name="Sun H."/>
            <person name="Tunlid A."/>
            <person name="Henrissat B."/>
            <person name="Grigoriev I.V."/>
            <person name="Hibbett D.S."/>
            <person name="Martin F."/>
        </authorList>
    </citation>
    <scope>NUCLEOTIDE SEQUENCE [LARGE SCALE GENOMIC DNA]</scope>
    <source>
        <strain evidence="12">h7</strain>
    </source>
</reference>
<dbReference type="InterPro" id="IPR036396">
    <property type="entry name" value="Cyt_P450_sf"/>
</dbReference>
<evidence type="ECO:0000256" key="9">
    <source>
        <dbReference type="PIRSR" id="PIRSR602401-1"/>
    </source>
</evidence>
<evidence type="ECO:0000256" key="7">
    <source>
        <dbReference type="ARBA" id="ARBA00023004"/>
    </source>
</evidence>
<dbReference type="GO" id="GO:0020037">
    <property type="term" value="F:heme binding"/>
    <property type="evidence" value="ECO:0007669"/>
    <property type="project" value="InterPro"/>
</dbReference>
<dbReference type="PRINTS" id="PR00463">
    <property type="entry name" value="EP450I"/>
</dbReference>
<dbReference type="OrthoDB" id="2789670at2759"/>
<proteinExistence type="inferred from homology"/>
<evidence type="ECO:0000256" key="8">
    <source>
        <dbReference type="ARBA" id="ARBA00023033"/>
    </source>
</evidence>
<comment type="pathway">
    <text evidence="2">Secondary metabolite biosynthesis.</text>
</comment>
<evidence type="ECO:0000313" key="12">
    <source>
        <dbReference type="Proteomes" id="UP000053424"/>
    </source>
</evidence>
<dbReference type="GO" id="GO:0004497">
    <property type="term" value="F:monooxygenase activity"/>
    <property type="evidence" value="ECO:0007669"/>
    <property type="project" value="UniProtKB-KW"/>
</dbReference>
<dbReference type="InterPro" id="IPR050364">
    <property type="entry name" value="Cytochrome_P450_fung"/>
</dbReference>
<comment type="similarity">
    <text evidence="3 10">Belongs to the cytochrome P450 family.</text>
</comment>
<dbReference type="CDD" id="cd11065">
    <property type="entry name" value="CYP64-like"/>
    <property type="match status" value="1"/>
</dbReference>
<dbReference type="GO" id="GO:0016705">
    <property type="term" value="F:oxidoreductase activity, acting on paired donors, with incorporation or reduction of molecular oxygen"/>
    <property type="evidence" value="ECO:0007669"/>
    <property type="project" value="InterPro"/>
</dbReference>
<accession>A0A0C2Y9B6</accession>
<reference evidence="11 12" key="1">
    <citation type="submission" date="2014-04" db="EMBL/GenBank/DDBJ databases">
        <authorList>
            <consortium name="DOE Joint Genome Institute"/>
            <person name="Kuo A."/>
            <person name="Gay G."/>
            <person name="Dore J."/>
            <person name="Kohler A."/>
            <person name="Nagy L.G."/>
            <person name="Floudas D."/>
            <person name="Copeland A."/>
            <person name="Barry K.W."/>
            <person name="Cichocki N."/>
            <person name="Veneault-Fourrey C."/>
            <person name="LaButti K."/>
            <person name="Lindquist E.A."/>
            <person name="Lipzen A."/>
            <person name="Lundell T."/>
            <person name="Morin E."/>
            <person name="Murat C."/>
            <person name="Sun H."/>
            <person name="Tunlid A."/>
            <person name="Henrissat B."/>
            <person name="Grigoriev I.V."/>
            <person name="Hibbett D.S."/>
            <person name="Martin F."/>
            <person name="Nordberg H.P."/>
            <person name="Cantor M.N."/>
            <person name="Hua S.X."/>
        </authorList>
    </citation>
    <scope>NUCLEOTIDE SEQUENCE [LARGE SCALE GENOMIC DNA]</scope>
    <source>
        <strain evidence="12">h7</strain>
    </source>
</reference>
<dbReference type="GO" id="GO:0005506">
    <property type="term" value="F:iron ion binding"/>
    <property type="evidence" value="ECO:0007669"/>
    <property type="project" value="InterPro"/>
</dbReference>
<keyword evidence="7 9" id="KW-0408">Iron</keyword>
<evidence type="ECO:0008006" key="13">
    <source>
        <dbReference type="Google" id="ProtNLM"/>
    </source>
</evidence>
<dbReference type="Proteomes" id="UP000053424">
    <property type="component" value="Unassembled WGS sequence"/>
</dbReference>
<keyword evidence="5 9" id="KW-0479">Metal-binding</keyword>
<dbReference type="PANTHER" id="PTHR46300:SF7">
    <property type="entry name" value="P450, PUTATIVE (EUROFUNG)-RELATED"/>
    <property type="match status" value="1"/>
</dbReference>
<dbReference type="HOGENOM" id="CLU_001570_2_0_1"/>
<evidence type="ECO:0000256" key="3">
    <source>
        <dbReference type="ARBA" id="ARBA00010617"/>
    </source>
</evidence>
<protein>
    <recommendedName>
        <fullName evidence="13">Cytochrome P450</fullName>
    </recommendedName>
</protein>